<dbReference type="EMBL" id="EU717894">
    <property type="protein sequence ID" value="ACE75743.1"/>
    <property type="molecule type" value="Genomic_DNA"/>
</dbReference>
<dbReference type="Proteomes" id="UP000001480">
    <property type="component" value="Segment"/>
</dbReference>
<accession>C4ML03</accession>
<dbReference type="Gene3D" id="3.40.50.300">
    <property type="entry name" value="P-loop containing nucleotide triphosphate hydrolases"/>
    <property type="match status" value="1"/>
</dbReference>
<dbReference type="OrthoDB" id="1044at10239"/>
<sequence>MTPEYTTSMPDWESRLEHGLSIVPKPIFPDQAEVALGVFKRLVAVDVPGSPTYGEISPPWVFDFVAAVFGAYNIETGERLIKEFFCMVPKKSGKSAIASGIMLTFLILNWRKSAQFIIVSPTIQVADNSFKPSMDSVRADPQLSQLIQVSAHTRTLTHRVTGATLKVLAADGDTVTGSKASVMLADETHVLGTKPQAAQMLREAMGGLAARPEGCIIKISTQSSQPPAGVFKEDLQLFRDIRDGVVVDKRRFGVLYEHPRAWIEDGRARTLQGMKIVNPSLGYSVDYNFLEDQFQRAERIGGEQFLDFMSKHANLEIGLNLASDRFAGAAFWEQNADASLTLDTLIERCDVAVVGIDGGGLDDMLGLSVVGRCKLTRKWLSWSHAWVHTIALERRKDIASRLRDFEKDGDLTIVPLPGEDVQQLCEYVQRLESSGLLPEKNAIGVDPAGITAIVDMLTGDEYGIAIERIVAVSQGYRLSGAIKTLERALAGGTLVHSKQPLMDWCLGNAKIEVKGSAVYVTKAASGTAKIDPLAALFNAVSLIALNPSGRGTLDGWLSSLKNN</sequence>
<evidence type="ECO:0000313" key="3">
    <source>
        <dbReference type="Proteomes" id="UP000001480"/>
    </source>
</evidence>
<dbReference type="KEGG" id="vg:7943827"/>
<dbReference type="InterPro" id="IPR046461">
    <property type="entry name" value="TerL_ATPase"/>
</dbReference>
<evidence type="ECO:0000259" key="1">
    <source>
        <dbReference type="Pfam" id="PF03354"/>
    </source>
</evidence>
<dbReference type="PANTHER" id="PTHR41287">
    <property type="match status" value="1"/>
</dbReference>
<evidence type="ECO:0000313" key="2">
    <source>
        <dbReference type="EMBL" id="ACE75743.1"/>
    </source>
</evidence>
<dbReference type="InterPro" id="IPR005021">
    <property type="entry name" value="Terminase_largesu-like"/>
</dbReference>
<dbReference type="PANTHER" id="PTHR41287:SF1">
    <property type="entry name" value="PROTEIN YMFN"/>
    <property type="match status" value="1"/>
</dbReference>
<reference evidence="2 3" key="1">
    <citation type="journal article" date="2009" name="Appl. Environ. Microbiol.">
        <title>Genomic characterization of the intron-containing T7-like phage phiL7 of Xanthomonas campestris.</title>
        <authorList>
            <person name="Lee C.N."/>
            <person name="Lin J.W."/>
            <person name="Weng S.F."/>
            <person name="Tseng Y.H."/>
        </authorList>
    </citation>
    <scope>NUCLEOTIDE SEQUENCE</scope>
</reference>
<protein>
    <submittedName>
        <fullName evidence="2">p03</fullName>
    </submittedName>
</protein>
<organism evidence="2 3">
    <name type="scientific">Xanthomonas phage phiL7</name>
    <dbReference type="NCBI Taxonomy" id="538979"/>
    <lineage>
        <taxon>Viruses</taxon>
        <taxon>Duplodnaviria</taxon>
        <taxon>Heunggongvirae</taxon>
        <taxon>Uroviricota</taxon>
        <taxon>Caudoviricetes</taxon>
        <taxon>Eisenstarkvirus</taxon>
        <taxon>Eisenstarkvirus L7</taxon>
    </lineage>
</organism>
<dbReference type="RefSeq" id="YP_002922617.1">
    <property type="nucleotide sequence ID" value="NC_012742.1"/>
</dbReference>
<feature type="domain" description="Terminase large subunit-like ATPase" evidence="1">
    <location>
        <begin position="64"/>
        <end position="205"/>
    </location>
</feature>
<keyword evidence="3" id="KW-1185">Reference proteome</keyword>
<dbReference type="GeneID" id="7943827"/>
<dbReference type="Pfam" id="PF03354">
    <property type="entry name" value="TerL_ATPase"/>
    <property type="match status" value="1"/>
</dbReference>
<name>C4ML03_9CAUD</name>
<dbReference type="InterPro" id="IPR027417">
    <property type="entry name" value="P-loop_NTPase"/>
</dbReference>
<proteinExistence type="predicted"/>